<proteinExistence type="predicted"/>
<name>A0A5E4PMB3_9NEOP</name>
<evidence type="ECO:0000313" key="2">
    <source>
        <dbReference type="Proteomes" id="UP000324832"/>
    </source>
</evidence>
<keyword evidence="2" id="KW-1185">Reference proteome</keyword>
<organism evidence="1 2">
    <name type="scientific">Leptidea sinapis</name>
    <dbReference type="NCBI Taxonomy" id="189913"/>
    <lineage>
        <taxon>Eukaryota</taxon>
        <taxon>Metazoa</taxon>
        <taxon>Ecdysozoa</taxon>
        <taxon>Arthropoda</taxon>
        <taxon>Hexapoda</taxon>
        <taxon>Insecta</taxon>
        <taxon>Pterygota</taxon>
        <taxon>Neoptera</taxon>
        <taxon>Endopterygota</taxon>
        <taxon>Lepidoptera</taxon>
        <taxon>Glossata</taxon>
        <taxon>Ditrysia</taxon>
        <taxon>Papilionoidea</taxon>
        <taxon>Pieridae</taxon>
        <taxon>Dismorphiinae</taxon>
        <taxon>Leptidea</taxon>
    </lineage>
</organism>
<dbReference type="AlphaFoldDB" id="A0A5E4PMB3"/>
<protein>
    <submittedName>
        <fullName evidence="1">Uncharacterized protein</fullName>
    </submittedName>
</protein>
<reference evidence="1 2" key="1">
    <citation type="submission" date="2017-07" db="EMBL/GenBank/DDBJ databases">
        <authorList>
            <person name="Talla V."/>
            <person name="Backstrom N."/>
        </authorList>
    </citation>
    <scope>NUCLEOTIDE SEQUENCE [LARGE SCALE GENOMIC DNA]</scope>
</reference>
<evidence type="ECO:0000313" key="1">
    <source>
        <dbReference type="EMBL" id="VVC86117.1"/>
    </source>
</evidence>
<gene>
    <name evidence="1" type="ORF">LSINAPIS_LOCUS4</name>
</gene>
<accession>A0A5E4PMB3</accession>
<sequence length="97" mass="11511">MLSNRKFIENGVTILPTSKIMRKMYVFKMEPVDPKLNWFYVYRNEVLKYYDTGELLAKIYSSERGILFYKNGLKALDFRPSAGERYLNCCLSYNITE</sequence>
<dbReference type="Proteomes" id="UP000324832">
    <property type="component" value="Unassembled WGS sequence"/>
</dbReference>
<dbReference type="EMBL" id="FZQP02000002">
    <property type="protein sequence ID" value="VVC86117.1"/>
    <property type="molecule type" value="Genomic_DNA"/>
</dbReference>